<organism evidence="11">
    <name type="scientific">Phaffia rhodozyma</name>
    <name type="common">Yeast</name>
    <name type="synonym">Xanthophyllomyces dendrorhous</name>
    <dbReference type="NCBI Taxonomy" id="264483"/>
    <lineage>
        <taxon>Eukaryota</taxon>
        <taxon>Fungi</taxon>
        <taxon>Dikarya</taxon>
        <taxon>Basidiomycota</taxon>
        <taxon>Agaricomycotina</taxon>
        <taxon>Tremellomycetes</taxon>
        <taxon>Cystofilobasidiales</taxon>
        <taxon>Mrakiaceae</taxon>
        <taxon>Phaffia</taxon>
    </lineage>
</organism>
<dbReference type="NCBIfam" id="TIGR02093">
    <property type="entry name" value="P_ylase"/>
    <property type="match status" value="1"/>
</dbReference>
<comment type="cofactor">
    <cofactor evidence="2 9">
        <name>pyridoxal 5'-phosphate</name>
        <dbReference type="ChEBI" id="CHEBI:597326"/>
    </cofactor>
</comment>
<evidence type="ECO:0000256" key="6">
    <source>
        <dbReference type="ARBA" id="ARBA00022898"/>
    </source>
</evidence>
<evidence type="ECO:0000256" key="10">
    <source>
        <dbReference type="SAM" id="MobiDB-lite"/>
    </source>
</evidence>
<keyword evidence="7 9" id="KW-0119">Carbohydrate metabolism</keyword>
<reference evidence="11" key="1">
    <citation type="submission" date="2014-08" db="EMBL/GenBank/DDBJ databases">
        <authorList>
            <person name="Sharma Rahul"/>
            <person name="Thines Marco"/>
        </authorList>
    </citation>
    <scope>NUCLEOTIDE SEQUENCE</scope>
</reference>
<evidence type="ECO:0000313" key="11">
    <source>
        <dbReference type="EMBL" id="CED85357.1"/>
    </source>
</evidence>
<dbReference type="CDD" id="cd04300">
    <property type="entry name" value="GT35_Glycogen_Phosphorylase"/>
    <property type="match status" value="1"/>
</dbReference>
<evidence type="ECO:0000256" key="4">
    <source>
        <dbReference type="ARBA" id="ARBA00022676"/>
    </source>
</evidence>
<sequence>MTTGTSELLPPGIPRRTSLVGGTVNTKDIGTPAARPKRNHKRSLTGNYVRPGEKVDASWPLGDEKAWKEALEADGDLSIKGLQKSIVHNLTTGLARQAFNLPGDNVAAYQATALSVRDQLIRQWNETTAYHTRKSPKRIYYLSLEFLMGRSLDNTLLNLKLKPEYTEAVKNLGFSMEDLLSSERDAGLGNGGLGRLAACYVDAMATLNLPGWGYGLRYQYGIFKQLLDENGGQLEAPDPWLNNENPWEIVRLDVTVPVRFYGRAERVGGAKGKGQVIGGQEVLAIAYDTPVPGFNTKNTSNIRFWSAKPISGFDLQSFNAGNYEASVKASQEAESITRVLYPNDNSEAGKELRLKQQYFWTSASLFDILRRFRKLDKPFTELPDYVAIQLNDTHPTLAIPELMRVLIDEEDVEFDQAWAITTKVFAYTNHTVLPEALEKWSVPLMQHLLPRIMQIIFDINFDFLQAVEKLFPGDVARLGRMSLIQEGYPQYVRMANLAVIGSHRVNGVAELHSELVQTQLFPDFVEMFGKDHFTNVTNGVSPRRFIDQSNPDLSQLLTKSLGTEEWKSNMYLLKKLDDFIDDESFRAQWLQVKKKNKQRLAHLIDEELGIKVSTEALFDVQIKRIHEYKRQSMNILGVIHRYLRIKNMSPEERKSVAPHVTIFAGKAAPGYHLAKQIIRLIVVVSKIINNDTDIGDLLKLVFLPDYSVSLAEILCPAADISQQISTAGTEASGTSCMKFAMNGALMLGTVDGANIEIAEEAGEDNVFFFGYLTPEVAERKYQNQYHPVSIEEKSPALAAVFQWIRQAFGDQFNSIIESITVHGDTYLVADDFDSYIAAQKLVDDTFKDQEQWVKRSITTVSRMGKFNSDRFVGCECLGVRRSDLERRAFETQVD</sequence>
<proteinExistence type="inferred from homology"/>
<feature type="modified residue" description="N6-(pyridoxal phosphate)lysine" evidence="8">
    <location>
        <position position="738"/>
    </location>
</feature>
<comment type="similarity">
    <text evidence="3 9">Belongs to the glycogen phosphorylase family.</text>
</comment>
<dbReference type="InterPro" id="IPR000811">
    <property type="entry name" value="Glyco_trans_35"/>
</dbReference>
<dbReference type="EC" id="2.4.1.1" evidence="9"/>
<dbReference type="PROSITE" id="PS00102">
    <property type="entry name" value="PHOSPHORYLASE"/>
    <property type="match status" value="1"/>
</dbReference>
<protein>
    <recommendedName>
        <fullName evidence="9">Alpha-1,4 glucan phosphorylase</fullName>
        <ecNumber evidence="9">2.4.1.1</ecNumber>
    </recommendedName>
</protein>
<name>A0A0F7ST63_PHARH</name>
<dbReference type="GO" id="GO:0005980">
    <property type="term" value="P:glycogen catabolic process"/>
    <property type="evidence" value="ECO:0007669"/>
    <property type="project" value="TreeGrafter"/>
</dbReference>
<dbReference type="AlphaFoldDB" id="A0A0F7ST63"/>
<dbReference type="InterPro" id="IPR035090">
    <property type="entry name" value="Pyridoxal_P_attach_site"/>
</dbReference>
<dbReference type="Pfam" id="PF00343">
    <property type="entry name" value="Phosphorylase"/>
    <property type="match status" value="1"/>
</dbReference>
<dbReference type="PIRSF" id="PIRSF000460">
    <property type="entry name" value="Pprylas_GlgP"/>
    <property type="match status" value="1"/>
</dbReference>
<dbReference type="PANTHER" id="PTHR11468">
    <property type="entry name" value="GLYCOGEN PHOSPHORYLASE"/>
    <property type="match status" value="1"/>
</dbReference>
<keyword evidence="5 9" id="KW-0808">Transferase</keyword>
<evidence type="ECO:0000256" key="2">
    <source>
        <dbReference type="ARBA" id="ARBA00001933"/>
    </source>
</evidence>
<dbReference type="GO" id="GO:0030170">
    <property type="term" value="F:pyridoxal phosphate binding"/>
    <property type="evidence" value="ECO:0007669"/>
    <property type="project" value="InterPro"/>
</dbReference>
<keyword evidence="4 9" id="KW-0328">Glycosyltransferase</keyword>
<evidence type="ECO:0000256" key="7">
    <source>
        <dbReference type="ARBA" id="ARBA00023277"/>
    </source>
</evidence>
<dbReference type="Gene3D" id="3.40.50.2000">
    <property type="entry name" value="Glycogen Phosphorylase B"/>
    <property type="match status" value="2"/>
</dbReference>
<comment type="catalytic activity">
    <reaction evidence="1 9">
        <text>[(1-&gt;4)-alpha-D-glucosyl](n) + phosphate = [(1-&gt;4)-alpha-D-glucosyl](n-1) + alpha-D-glucose 1-phosphate</text>
        <dbReference type="Rhea" id="RHEA:41732"/>
        <dbReference type="Rhea" id="RHEA-COMP:9584"/>
        <dbReference type="Rhea" id="RHEA-COMP:9586"/>
        <dbReference type="ChEBI" id="CHEBI:15444"/>
        <dbReference type="ChEBI" id="CHEBI:43474"/>
        <dbReference type="ChEBI" id="CHEBI:58601"/>
        <dbReference type="EC" id="2.4.1.1"/>
    </reaction>
</comment>
<dbReference type="EMBL" id="LN483332">
    <property type="protein sequence ID" value="CED85357.1"/>
    <property type="molecule type" value="Genomic_DNA"/>
</dbReference>
<dbReference type="GO" id="GO:0005737">
    <property type="term" value="C:cytoplasm"/>
    <property type="evidence" value="ECO:0007669"/>
    <property type="project" value="TreeGrafter"/>
</dbReference>
<accession>A0A0F7ST63</accession>
<keyword evidence="6 8" id="KW-0663">Pyridoxal phosphate</keyword>
<dbReference type="SUPFAM" id="SSF53756">
    <property type="entry name" value="UDP-Glycosyltransferase/glycogen phosphorylase"/>
    <property type="match status" value="1"/>
</dbReference>
<dbReference type="PANTHER" id="PTHR11468:SF3">
    <property type="entry name" value="GLYCOGEN PHOSPHORYLASE, LIVER FORM"/>
    <property type="match status" value="1"/>
</dbReference>
<evidence type="ECO:0000256" key="5">
    <source>
        <dbReference type="ARBA" id="ARBA00022679"/>
    </source>
</evidence>
<evidence type="ECO:0000256" key="3">
    <source>
        <dbReference type="ARBA" id="ARBA00006047"/>
    </source>
</evidence>
<dbReference type="FunFam" id="3.40.50.2000:FF:000002">
    <property type="entry name" value="Alpha-1,4 glucan phosphorylase"/>
    <property type="match status" value="1"/>
</dbReference>
<evidence type="ECO:0000256" key="8">
    <source>
        <dbReference type="PIRSR" id="PIRSR000460-1"/>
    </source>
</evidence>
<evidence type="ECO:0000256" key="1">
    <source>
        <dbReference type="ARBA" id="ARBA00001275"/>
    </source>
</evidence>
<dbReference type="GO" id="GO:0008184">
    <property type="term" value="F:glycogen phosphorylase activity"/>
    <property type="evidence" value="ECO:0007669"/>
    <property type="project" value="InterPro"/>
</dbReference>
<evidence type="ECO:0000256" key="9">
    <source>
        <dbReference type="RuleBase" id="RU000587"/>
    </source>
</evidence>
<feature type="region of interest" description="Disordered" evidence="10">
    <location>
        <begin position="27"/>
        <end position="48"/>
    </location>
</feature>
<comment type="function">
    <text evidence="9">Allosteric enzyme that catalyzes the rate-limiting step in glycogen catabolism, the phosphorolytic cleavage of glycogen to produce glucose-1-phosphate, and plays a central role in maintaining cellular and organismal glucose homeostasis.</text>
</comment>
<dbReference type="InterPro" id="IPR011833">
    <property type="entry name" value="Glycg_phsphrylas"/>
</dbReference>